<protein>
    <submittedName>
        <fullName evidence="1">Uncharacterized protein</fullName>
    </submittedName>
</protein>
<sequence>MHLDSAKSLIIKAKNITEDADTIKLNGGCGVITCASICPFTGKPHVDGSTTVFAGK</sequence>
<reference evidence="1 2" key="1">
    <citation type="submission" date="2016-11" db="EMBL/GenBank/DDBJ databases">
        <authorList>
            <person name="Jaros S."/>
            <person name="Januszkiewicz K."/>
            <person name="Wedrychowicz H."/>
        </authorList>
    </citation>
    <scope>NUCLEOTIDE SEQUENCE [LARGE SCALE GENOMIC DNA]</scope>
    <source>
        <strain evidence="1">NVI 5450</strain>
    </source>
</reference>
<evidence type="ECO:0000313" key="1">
    <source>
        <dbReference type="EMBL" id="SGY87912.1"/>
    </source>
</evidence>
<gene>
    <name evidence="1" type="ORF">NVI5450_0807</name>
</gene>
<dbReference type="Proteomes" id="UP000183794">
    <property type="component" value="Unassembled WGS sequence"/>
</dbReference>
<proteinExistence type="predicted"/>
<dbReference type="AlphaFoldDB" id="A0A1K9YYZ8"/>
<name>A0A1K9YYZ8_9GAMM</name>
<organism evidence="1 2">
    <name type="scientific">Moritella viscosa</name>
    <dbReference type="NCBI Taxonomy" id="80854"/>
    <lineage>
        <taxon>Bacteria</taxon>
        <taxon>Pseudomonadati</taxon>
        <taxon>Pseudomonadota</taxon>
        <taxon>Gammaproteobacteria</taxon>
        <taxon>Alteromonadales</taxon>
        <taxon>Moritellaceae</taxon>
        <taxon>Moritella</taxon>
    </lineage>
</organism>
<evidence type="ECO:0000313" key="2">
    <source>
        <dbReference type="Proteomes" id="UP000183794"/>
    </source>
</evidence>
<accession>A0A1K9YYZ8</accession>
<dbReference type="EMBL" id="FPLD01000031">
    <property type="protein sequence ID" value="SGY87912.1"/>
    <property type="molecule type" value="Genomic_DNA"/>
</dbReference>